<keyword evidence="6" id="KW-0614">Plasmid</keyword>
<feature type="modified residue" description="4-aspartylphosphate" evidence="3">
    <location>
        <position position="56"/>
    </location>
</feature>
<dbReference type="InterPro" id="IPR001789">
    <property type="entry name" value="Sig_transdc_resp-reg_receiver"/>
</dbReference>
<dbReference type="InterPro" id="IPR058245">
    <property type="entry name" value="NreC/VraR/RcsB-like_REC"/>
</dbReference>
<evidence type="ECO:0000256" key="3">
    <source>
        <dbReference type="PROSITE-ProRule" id="PRU00169"/>
    </source>
</evidence>
<proteinExistence type="predicted"/>
<reference evidence="6 7" key="1">
    <citation type="submission" date="2019-02" db="EMBL/GenBank/DDBJ databases">
        <title>Deep-cultivation of Planctomycetes and their phenomic and genomic characterization uncovers novel biology.</title>
        <authorList>
            <person name="Wiegand S."/>
            <person name="Jogler M."/>
            <person name="Boedeker C."/>
            <person name="Pinto D."/>
            <person name="Vollmers J."/>
            <person name="Rivas-Marin E."/>
            <person name="Kohn T."/>
            <person name="Peeters S.H."/>
            <person name="Heuer A."/>
            <person name="Rast P."/>
            <person name="Oberbeckmann S."/>
            <person name="Bunk B."/>
            <person name="Jeske O."/>
            <person name="Meyerdierks A."/>
            <person name="Storesund J.E."/>
            <person name="Kallscheuer N."/>
            <person name="Luecker S."/>
            <person name="Lage O.M."/>
            <person name="Pohl T."/>
            <person name="Merkel B.J."/>
            <person name="Hornburger P."/>
            <person name="Mueller R.-W."/>
            <person name="Bruemmer F."/>
            <person name="Labrenz M."/>
            <person name="Spormann A.M."/>
            <person name="Op den Camp H."/>
            <person name="Overmann J."/>
            <person name="Amann R."/>
            <person name="Jetten M.S.M."/>
            <person name="Mascher T."/>
            <person name="Medema M.H."/>
            <person name="Devos D.P."/>
            <person name="Kaster A.-K."/>
            <person name="Ovreas L."/>
            <person name="Rohde M."/>
            <person name="Galperin M.Y."/>
            <person name="Jogler C."/>
        </authorList>
    </citation>
    <scope>NUCLEOTIDE SEQUENCE [LARGE SCALE GENOMIC DNA]</scope>
    <source>
        <strain evidence="6 7">ElP</strain>
        <plasmid evidence="7">pelp_3</plasmid>
    </source>
</reference>
<dbReference type="CDD" id="cd17535">
    <property type="entry name" value="REC_NarL-like"/>
    <property type="match status" value="1"/>
</dbReference>
<dbReference type="CDD" id="cd06170">
    <property type="entry name" value="LuxR_C_like"/>
    <property type="match status" value="1"/>
</dbReference>
<dbReference type="Proteomes" id="UP000317835">
    <property type="component" value="Plasmid pElP_3"/>
</dbReference>
<feature type="domain" description="Response regulatory" evidence="5">
    <location>
        <begin position="5"/>
        <end position="121"/>
    </location>
</feature>
<dbReference type="SMART" id="SM00448">
    <property type="entry name" value="REC"/>
    <property type="match status" value="1"/>
</dbReference>
<dbReference type="InterPro" id="IPR011006">
    <property type="entry name" value="CheY-like_superfamily"/>
</dbReference>
<accession>A0A518HFG9</accession>
<keyword evidence="7" id="KW-1185">Reference proteome</keyword>
<keyword evidence="2" id="KW-0238">DNA-binding</keyword>
<evidence type="ECO:0000259" key="5">
    <source>
        <dbReference type="PROSITE" id="PS50110"/>
    </source>
</evidence>
<evidence type="ECO:0000313" key="6">
    <source>
        <dbReference type="EMBL" id="QDV39590.1"/>
    </source>
</evidence>
<name>A0A518HFG9_9BACT</name>
<dbReference type="PRINTS" id="PR00038">
    <property type="entry name" value="HTHLUXR"/>
</dbReference>
<protein>
    <submittedName>
        <fullName evidence="6">Oxygen regulatory protein NreC</fullName>
    </submittedName>
</protein>
<dbReference type="KEGG" id="tpla:ElP_75610"/>
<dbReference type="SMART" id="SM00421">
    <property type="entry name" value="HTH_LUXR"/>
    <property type="match status" value="1"/>
</dbReference>
<gene>
    <name evidence="6" type="primary">nreC</name>
    <name evidence="6" type="ORF">ElP_75610</name>
</gene>
<dbReference type="PANTHER" id="PTHR43214:SF43">
    <property type="entry name" value="TWO-COMPONENT RESPONSE REGULATOR"/>
    <property type="match status" value="1"/>
</dbReference>
<keyword evidence="1 3" id="KW-0597">Phosphoprotein</keyword>
<dbReference type="OrthoDB" id="9796655at2"/>
<dbReference type="AlphaFoldDB" id="A0A518HFG9"/>
<dbReference type="InterPro" id="IPR039420">
    <property type="entry name" value="WalR-like"/>
</dbReference>
<geneLocation type="plasmid" evidence="7">
    <name>pelp_3</name>
</geneLocation>
<feature type="domain" description="HTH luxR-type" evidence="4">
    <location>
        <begin position="146"/>
        <end position="211"/>
    </location>
</feature>
<sequence>MAKLRVFLADDHPVVRGGLRALIDAQPDMEVVGEAADGEAAVLGVLDTGPDVAVLDVSMPEVSGAEATARIRRDRPAVRVLALSAHEDIGYVRQVLAAGASGYVVKRAAAEDLVRAIRRVAAGETYLDPAIAGALVVGLVRAPAGGPAAGAELSEREAEVLRRVALGHPLKQVAADLDVGVRTVETYKARAMEKLGLRTRADVVRYAAMRGWLAGG</sequence>
<dbReference type="PROSITE" id="PS50110">
    <property type="entry name" value="RESPONSE_REGULATORY"/>
    <property type="match status" value="1"/>
</dbReference>
<dbReference type="Pfam" id="PF00196">
    <property type="entry name" value="GerE"/>
    <property type="match status" value="1"/>
</dbReference>
<dbReference type="SUPFAM" id="SSF46894">
    <property type="entry name" value="C-terminal effector domain of the bipartite response regulators"/>
    <property type="match status" value="1"/>
</dbReference>
<dbReference type="RefSeq" id="WP_145279785.1">
    <property type="nucleotide sequence ID" value="NZ_CP036429.1"/>
</dbReference>
<dbReference type="InterPro" id="IPR016032">
    <property type="entry name" value="Sig_transdc_resp-reg_C-effctor"/>
</dbReference>
<dbReference type="InterPro" id="IPR000792">
    <property type="entry name" value="Tscrpt_reg_LuxR_C"/>
</dbReference>
<dbReference type="PANTHER" id="PTHR43214">
    <property type="entry name" value="TWO-COMPONENT RESPONSE REGULATOR"/>
    <property type="match status" value="1"/>
</dbReference>
<dbReference type="GO" id="GO:0000160">
    <property type="term" value="P:phosphorelay signal transduction system"/>
    <property type="evidence" value="ECO:0007669"/>
    <property type="project" value="InterPro"/>
</dbReference>
<evidence type="ECO:0000256" key="1">
    <source>
        <dbReference type="ARBA" id="ARBA00022553"/>
    </source>
</evidence>
<dbReference type="Gene3D" id="3.40.50.2300">
    <property type="match status" value="1"/>
</dbReference>
<evidence type="ECO:0000256" key="2">
    <source>
        <dbReference type="ARBA" id="ARBA00023125"/>
    </source>
</evidence>
<organism evidence="6 7">
    <name type="scientific">Tautonia plasticadhaerens</name>
    <dbReference type="NCBI Taxonomy" id="2527974"/>
    <lineage>
        <taxon>Bacteria</taxon>
        <taxon>Pseudomonadati</taxon>
        <taxon>Planctomycetota</taxon>
        <taxon>Planctomycetia</taxon>
        <taxon>Isosphaerales</taxon>
        <taxon>Isosphaeraceae</taxon>
        <taxon>Tautonia</taxon>
    </lineage>
</organism>
<dbReference type="EMBL" id="CP036429">
    <property type="protein sequence ID" value="QDV39590.1"/>
    <property type="molecule type" value="Genomic_DNA"/>
</dbReference>
<dbReference type="Pfam" id="PF00072">
    <property type="entry name" value="Response_reg"/>
    <property type="match status" value="1"/>
</dbReference>
<dbReference type="GO" id="GO:0003677">
    <property type="term" value="F:DNA binding"/>
    <property type="evidence" value="ECO:0007669"/>
    <property type="project" value="UniProtKB-KW"/>
</dbReference>
<dbReference type="PROSITE" id="PS50043">
    <property type="entry name" value="HTH_LUXR_2"/>
    <property type="match status" value="1"/>
</dbReference>
<dbReference type="SUPFAM" id="SSF52172">
    <property type="entry name" value="CheY-like"/>
    <property type="match status" value="1"/>
</dbReference>
<dbReference type="GO" id="GO:0006355">
    <property type="term" value="P:regulation of DNA-templated transcription"/>
    <property type="evidence" value="ECO:0007669"/>
    <property type="project" value="InterPro"/>
</dbReference>
<evidence type="ECO:0000259" key="4">
    <source>
        <dbReference type="PROSITE" id="PS50043"/>
    </source>
</evidence>
<evidence type="ECO:0000313" key="7">
    <source>
        <dbReference type="Proteomes" id="UP000317835"/>
    </source>
</evidence>